<evidence type="ECO:0000259" key="6">
    <source>
        <dbReference type="Pfam" id="PF08640"/>
    </source>
</evidence>
<dbReference type="RefSeq" id="XP_014486143.1">
    <property type="nucleotide sequence ID" value="XM_014630657.1"/>
</dbReference>
<dbReference type="Pfam" id="PF08640">
    <property type="entry name" value="U3_assoc_6"/>
    <property type="match status" value="1"/>
</dbReference>
<dbReference type="OrthoDB" id="28112at2759"/>
<evidence type="ECO:0000256" key="1">
    <source>
        <dbReference type="ARBA" id="ARBA00004604"/>
    </source>
</evidence>
<dbReference type="InterPro" id="IPR011990">
    <property type="entry name" value="TPR-like_helical_dom_sf"/>
</dbReference>
<dbReference type="InterPro" id="IPR003107">
    <property type="entry name" value="HAT"/>
</dbReference>
<evidence type="ECO:0000256" key="3">
    <source>
        <dbReference type="ARBA" id="ARBA00022552"/>
    </source>
</evidence>
<protein>
    <submittedName>
        <fullName evidence="9">U3 small nucleolar RNA-associated protein 6 homolog</fullName>
    </submittedName>
</protein>
<feature type="domain" description="U3 small nucleolar RNA-associated protein 6 homolog C-terminal" evidence="7">
    <location>
        <begin position="312"/>
        <end position="580"/>
    </location>
</feature>
<evidence type="ECO:0000256" key="2">
    <source>
        <dbReference type="ARBA" id="ARBA00010734"/>
    </source>
</evidence>
<dbReference type="GO" id="GO:0030515">
    <property type="term" value="F:snoRNA binding"/>
    <property type="evidence" value="ECO:0007669"/>
    <property type="project" value="InterPro"/>
</dbReference>
<dbReference type="Gene3D" id="1.25.40.10">
    <property type="entry name" value="Tetratricopeptide repeat domain"/>
    <property type="match status" value="2"/>
</dbReference>
<accession>A0A6P3Y733</accession>
<dbReference type="SMART" id="SM00386">
    <property type="entry name" value="HAT"/>
    <property type="match status" value="7"/>
</dbReference>
<dbReference type="AlphaFoldDB" id="A0A6P3Y733"/>
<dbReference type="KEGG" id="dqu:106750348"/>
<name>A0A6P3Y733_DINQU</name>
<dbReference type="Proteomes" id="UP000515204">
    <property type="component" value="Unplaced"/>
</dbReference>
<evidence type="ECO:0000256" key="4">
    <source>
        <dbReference type="ARBA" id="ARBA00022737"/>
    </source>
</evidence>
<comment type="subcellular location">
    <subcellularLocation>
        <location evidence="1">Nucleus</location>
        <location evidence="1">Nucleolus</location>
    </subcellularLocation>
</comment>
<dbReference type="InterPro" id="IPR055347">
    <property type="entry name" value="UTP6_N"/>
</dbReference>
<dbReference type="GO" id="GO:0000462">
    <property type="term" value="P:maturation of SSU-rRNA from tricistronic rRNA transcript (SSU-rRNA, 5.8S rRNA, LSU-rRNA)"/>
    <property type="evidence" value="ECO:0007669"/>
    <property type="project" value="InterPro"/>
</dbReference>
<dbReference type="GO" id="GO:0032040">
    <property type="term" value="C:small-subunit processome"/>
    <property type="evidence" value="ECO:0007669"/>
    <property type="project" value="TreeGrafter"/>
</dbReference>
<dbReference type="SUPFAM" id="SSF48452">
    <property type="entry name" value="TPR-like"/>
    <property type="match status" value="1"/>
</dbReference>
<dbReference type="PANTHER" id="PTHR23271:SF1">
    <property type="entry name" value="U3 SMALL NUCLEOLAR RNA-ASSOCIATED PROTEIN 6 HOMOLOG"/>
    <property type="match status" value="1"/>
</dbReference>
<evidence type="ECO:0000313" key="8">
    <source>
        <dbReference type="Proteomes" id="UP000515204"/>
    </source>
</evidence>
<dbReference type="GeneID" id="106750348"/>
<dbReference type="InterPro" id="IPR056907">
    <property type="entry name" value="UTP6_C"/>
</dbReference>
<keyword evidence="4" id="KW-0677">Repeat</keyword>
<evidence type="ECO:0000313" key="9">
    <source>
        <dbReference type="RefSeq" id="XP_014486143.1"/>
    </source>
</evidence>
<feature type="domain" description="U3 small nucleolar RNA-associated protein 6 N-terminal" evidence="6">
    <location>
        <begin position="9"/>
        <end position="90"/>
    </location>
</feature>
<dbReference type="PANTHER" id="PTHR23271">
    <property type="entry name" value="HEPATOCELLULAR CARCINOMA-ASSOCIATED ANTIGEN 66"/>
    <property type="match status" value="1"/>
</dbReference>
<keyword evidence="5" id="KW-0539">Nucleus</keyword>
<evidence type="ECO:0000256" key="5">
    <source>
        <dbReference type="ARBA" id="ARBA00023242"/>
    </source>
</evidence>
<organism evidence="8 9">
    <name type="scientific">Dinoponera quadriceps</name>
    <name type="common">South American ant</name>
    <dbReference type="NCBI Taxonomy" id="609295"/>
    <lineage>
        <taxon>Eukaryota</taxon>
        <taxon>Metazoa</taxon>
        <taxon>Ecdysozoa</taxon>
        <taxon>Arthropoda</taxon>
        <taxon>Hexapoda</taxon>
        <taxon>Insecta</taxon>
        <taxon>Pterygota</taxon>
        <taxon>Neoptera</taxon>
        <taxon>Endopterygota</taxon>
        <taxon>Hymenoptera</taxon>
        <taxon>Apocrita</taxon>
        <taxon>Aculeata</taxon>
        <taxon>Formicoidea</taxon>
        <taxon>Formicidae</taxon>
        <taxon>Ponerinae</taxon>
        <taxon>Ponerini</taxon>
        <taxon>Dinoponera</taxon>
    </lineage>
</organism>
<keyword evidence="3" id="KW-0698">rRNA processing</keyword>
<reference evidence="9" key="1">
    <citation type="submission" date="2025-08" db="UniProtKB">
        <authorList>
            <consortium name="RefSeq"/>
        </authorList>
    </citation>
    <scope>IDENTIFICATION</scope>
</reference>
<keyword evidence="8" id="KW-1185">Reference proteome</keyword>
<gene>
    <name evidence="9" type="primary">LOC106750348</name>
</gene>
<dbReference type="InterPro" id="IPR013949">
    <property type="entry name" value="Utp6"/>
</dbReference>
<evidence type="ECO:0000259" key="7">
    <source>
        <dbReference type="Pfam" id="PF24892"/>
    </source>
</evidence>
<comment type="similarity">
    <text evidence="2">Belongs to the UTP6 family.</text>
</comment>
<dbReference type="GO" id="GO:0034388">
    <property type="term" value="C:Pwp2p-containing subcomplex of 90S preribosome"/>
    <property type="evidence" value="ECO:0007669"/>
    <property type="project" value="TreeGrafter"/>
</dbReference>
<proteinExistence type="inferred from homology"/>
<sequence>MAEFVEKRCEDMIPELEQMERIKLFNKDEIQTVIKKYKEFEYKIQRYAKCRRDFEEYIHFKKDLLALIKQRRLKYGIMKKKSDIDFAVANKINNLYKTAINKFNDITLWLDYITFCKELHFYSNISHTLNRMLQMHGDKPRCWHIAACWELKENNDKEKARNLLLNGLHLHSKSQLLYIEAFRLELNDYKTALNNAENAENKEDDSALTARQDNRILLPLRKAYLIYQQAVQHVNDVRFTIKLLTIAEKHDNTEELQEKMISDMVRDYSHEALTWDKMARRELRRKPARPDNVDRAASPEKKVLLRDRIVSCSNIYQTALKDINTEEMWYLYVECLLDISRDSRSLANFKRKLLKIALSQAHQARKLTEKHYLYWFDMLSAKAGDVNAQKKLRQILREATDAVPNSVVIWYARMKHLLVSGRGKEVAAIYPKATQMLGKKALPLWKMRISHVRRMKSSVKTEKTFRAALQAHAFIAKDIKPVYLDWLASTKGIEAAREAYNSMSLDPPLNLELHKKMASLEVALQPNDVSVKHARRPHELATHLFGAKDKSVWLDQMKFEWKYGEPWNAGRVHDRALKTLDGSLTASFIEDCVHMKLECAQKLEADDETVTSLDSGSDAHVDID</sequence>
<dbReference type="Pfam" id="PF24892">
    <property type="entry name" value="UTP6_C"/>
    <property type="match status" value="1"/>
</dbReference>